<dbReference type="GO" id="GO:0004803">
    <property type="term" value="F:transposase activity"/>
    <property type="evidence" value="ECO:0007669"/>
    <property type="project" value="InterPro"/>
</dbReference>
<feature type="non-terminal residue" evidence="3">
    <location>
        <position position="445"/>
    </location>
</feature>
<reference evidence="3" key="2">
    <citation type="submission" date="2021-04" db="EMBL/GenBank/DDBJ databases">
        <authorList>
            <person name="Gilroy R."/>
        </authorList>
    </citation>
    <scope>NUCLEOTIDE SEQUENCE</scope>
    <source>
        <strain evidence="3">ChiHjej12B11-9795</strain>
    </source>
</reference>
<dbReference type="AlphaFoldDB" id="A0A9D2HYU3"/>
<dbReference type="SUPFAM" id="SSF53098">
    <property type="entry name" value="Ribonuclease H-like"/>
    <property type="match status" value="1"/>
</dbReference>
<feature type="region of interest" description="Disordered" evidence="1">
    <location>
        <begin position="169"/>
        <end position="191"/>
    </location>
</feature>
<dbReference type="InterPro" id="IPR002559">
    <property type="entry name" value="Transposase_11"/>
</dbReference>
<comment type="caution">
    <text evidence="3">The sequence shown here is derived from an EMBL/GenBank/DDBJ whole genome shotgun (WGS) entry which is preliminary data.</text>
</comment>
<dbReference type="Pfam" id="PF01609">
    <property type="entry name" value="DDE_Tnp_1"/>
    <property type="match status" value="1"/>
</dbReference>
<evidence type="ECO:0000313" key="4">
    <source>
        <dbReference type="Proteomes" id="UP000823862"/>
    </source>
</evidence>
<protein>
    <submittedName>
        <fullName evidence="3">Transposase</fullName>
    </submittedName>
</protein>
<evidence type="ECO:0000256" key="1">
    <source>
        <dbReference type="SAM" id="MobiDB-lite"/>
    </source>
</evidence>
<proteinExistence type="predicted"/>
<accession>A0A9D2HYU3</accession>
<name>A0A9D2HYU3_9BACE</name>
<reference evidence="3" key="1">
    <citation type="journal article" date="2021" name="PeerJ">
        <title>Extensive microbial diversity within the chicken gut microbiome revealed by metagenomics and culture.</title>
        <authorList>
            <person name="Gilroy R."/>
            <person name="Ravi A."/>
            <person name="Getino M."/>
            <person name="Pursley I."/>
            <person name="Horton D.L."/>
            <person name="Alikhan N.F."/>
            <person name="Baker D."/>
            <person name="Gharbi K."/>
            <person name="Hall N."/>
            <person name="Watson M."/>
            <person name="Adriaenssens E.M."/>
            <person name="Foster-Nyarko E."/>
            <person name="Jarju S."/>
            <person name="Secka A."/>
            <person name="Antonio M."/>
            <person name="Oren A."/>
            <person name="Chaudhuri R.R."/>
            <person name="La Ragione R."/>
            <person name="Hildebrand F."/>
            <person name="Pallen M.J."/>
        </authorList>
    </citation>
    <scope>NUCLEOTIDE SEQUENCE</scope>
    <source>
        <strain evidence="3">ChiHjej12B11-9795</strain>
    </source>
</reference>
<sequence length="445" mass="51371">MDMFSSLLVSLRFDNRSLGGNKRSNCQLTNLQVFQLIVLMPFFAIKGFSHYKNSILNRMFGGRKDVFYSFMAQDHINWRRLIYRMSVTLVSSITCRKDFKKSHLPAVLIADDSDLPKTGFRMEAIGKIFSHIHQKCILGYKALMLCWSDGRTQFMLDVSLHGEKGKVEGKEQGMTAAQRKRRYERKRDAGSHAAGRKEEYFMGKGEKLIEMVKAAIRYRIPFDYLLVDSWFTNTGLVDFVCSCHKKFHLLGMAKMGNTKYSTSWGDLSARSILGRLSSSRQIRYSRRYHIHYAMTDVKLGTRQVRLFFCRRGKAEGWRMLLTTDTSVDFMRAYEIYAMRWAIEVFFADSKRLLGLADCSARDFTAQLAHVSLVMIRYNLLALLKRSLDYETIGGLFKDVYTGAYELTVVEKIWLIIVEVVGIVAELTGADEDTLMRQLIENNKRL</sequence>
<organism evidence="3 4">
    <name type="scientific">Candidatus Bacteroides avicola</name>
    <dbReference type="NCBI Taxonomy" id="2838468"/>
    <lineage>
        <taxon>Bacteria</taxon>
        <taxon>Pseudomonadati</taxon>
        <taxon>Bacteroidota</taxon>
        <taxon>Bacteroidia</taxon>
        <taxon>Bacteroidales</taxon>
        <taxon>Bacteroidaceae</taxon>
        <taxon>Bacteroides</taxon>
    </lineage>
</organism>
<feature type="domain" description="Transposase IS4-like" evidence="2">
    <location>
        <begin position="218"/>
        <end position="379"/>
    </location>
</feature>
<evidence type="ECO:0000313" key="3">
    <source>
        <dbReference type="EMBL" id="HJA86608.1"/>
    </source>
</evidence>
<dbReference type="Proteomes" id="UP000823862">
    <property type="component" value="Unassembled WGS sequence"/>
</dbReference>
<dbReference type="GO" id="GO:0003677">
    <property type="term" value="F:DNA binding"/>
    <property type="evidence" value="ECO:0007669"/>
    <property type="project" value="InterPro"/>
</dbReference>
<dbReference type="GO" id="GO:0006313">
    <property type="term" value="P:DNA transposition"/>
    <property type="evidence" value="ECO:0007669"/>
    <property type="project" value="InterPro"/>
</dbReference>
<dbReference type="EMBL" id="DWZI01000052">
    <property type="protein sequence ID" value="HJA86608.1"/>
    <property type="molecule type" value="Genomic_DNA"/>
</dbReference>
<evidence type="ECO:0000259" key="2">
    <source>
        <dbReference type="Pfam" id="PF01609"/>
    </source>
</evidence>
<gene>
    <name evidence="3" type="ORF">H9950_10545</name>
</gene>
<dbReference type="InterPro" id="IPR012337">
    <property type="entry name" value="RNaseH-like_sf"/>
</dbReference>